<comment type="caution">
    <text evidence="5">The sequence shown here is derived from an EMBL/GenBank/DDBJ whole genome shotgun (WGS) entry which is preliminary data.</text>
</comment>
<evidence type="ECO:0000313" key="6">
    <source>
        <dbReference type="Proteomes" id="UP001275436"/>
    </source>
</evidence>
<keyword evidence="2 3" id="KW-0238">DNA-binding</keyword>
<name>A0ABQ5TKJ3_9BACI</name>
<dbReference type="InterPro" id="IPR009057">
    <property type="entry name" value="Homeodomain-like_sf"/>
</dbReference>
<dbReference type="EMBL" id="BSKO01000001">
    <property type="protein sequence ID" value="GLO65635.1"/>
    <property type="molecule type" value="Genomic_DNA"/>
</dbReference>
<dbReference type="PROSITE" id="PS50977">
    <property type="entry name" value="HTH_TETR_2"/>
    <property type="match status" value="1"/>
</dbReference>
<sequence>MKKEIFNAALSAFANNGYEGTSLAQIADKVGIKKPSIYAHYKSKQDLFLTVIRQSLEREKQHIVSYFIEVKNKPLEFQLRTFFDWLCLKIKKDSHVAFIFRMTYFPPAQLEKEIAILVAPFLKDMEKLLNRLLRNHPYFKAVSFKEEIETISIAYITIVDGCVLELFFTGEKEFQRRVNAIWPIFWRGFRGGNQHE</sequence>
<accession>A0ABQ5TKJ3</accession>
<protein>
    <submittedName>
        <fullName evidence="5">TetR family transcriptional regulator</fullName>
    </submittedName>
</protein>
<evidence type="ECO:0000259" key="4">
    <source>
        <dbReference type="PROSITE" id="PS50977"/>
    </source>
</evidence>
<dbReference type="InterPro" id="IPR001647">
    <property type="entry name" value="HTH_TetR"/>
</dbReference>
<dbReference type="PANTHER" id="PTHR43479:SF11">
    <property type="entry name" value="ACREF_ENVCD OPERON REPRESSOR-RELATED"/>
    <property type="match status" value="1"/>
</dbReference>
<dbReference type="Pfam" id="PF00440">
    <property type="entry name" value="TetR_N"/>
    <property type="match status" value="1"/>
</dbReference>
<dbReference type="SUPFAM" id="SSF46689">
    <property type="entry name" value="Homeodomain-like"/>
    <property type="match status" value="1"/>
</dbReference>
<dbReference type="PANTHER" id="PTHR43479">
    <property type="entry name" value="ACREF/ENVCD OPERON REPRESSOR-RELATED"/>
    <property type="match status" value="1"/>
</dbReference>
<keyword evidence="6" id="KW-1185">Reference proteome</keyword>
<evidence type="ECO:0000256" key="2">
    <source>
        <dbReference type="ARBA" id="ARBA00023125"/>
    </source>
</evidence>
<dbReference type="Proteomes" id="UP001275436">
    <property type="component" value="Unassembled WGS sequence"/>
</dbReference>
<dbReference type="Gene3D" id="1.10.357.10">
    <property type="entry name" value="Tetracycline Repressor, domain 2"/>
    <property type="match status" value="1"/>
</dbReference>
<feature type="DNA-binding region" description="H-T-H motif" evidence="3">
    <location>
        <begin position="22"/>
        <end position="41"/>
    </location>
</feature>
<dbReference type="Gene3D" id="1.10.10.60">
    <property type="entry name" value="Homeodomain-like"/>
    <property type="match status" value="1"/>
</dbReference>
<proteinExistence type="predicted"/>
<dbReference type="PRINTS" id="PR00455">
    <property type="entry name" value="HTHTETR"/>
</dbReference>
<dbReference type="InterPro" id="IPR050624">
    <property type="entry name" value="HTH-type_Tx_Regulator"/>
</dbReference>
<dbReference type="RefSeq" id="WP_317957896.1">
    <property type="nucleotide sequence ID" value="NZ_BSKO01000001.1"/>
</dbReference>
<evidence type="ECO:0000256" key="1">
    <source>
        <dbReference type="ARBA" id="ARBA00022491"/>
    </source>
</evidence>
<feature type="domain" description="HTH tetR-type" evidence="4">
    <location>
        <begin position="1"/>
        <end position="59"/>
    </location>
</feature>
<keyword evidence="1" id="KW-0678">Repressor</keyword>
<reference evidence="5 6" key="1">
    <citation type="submission" date="2023-02" db="EMBL/GenBank/DDBJ databases">
        <title>Oceanobacillus kimchii IFOP_LL358 isolated form Alexandrium catenella lab strain.</title>
        <authorList>
            <person name="Gajardo G."/>
            <person name="Ueki S."/>
            <person name="Maruyama F."/>
        </authorList>
    </citation>
    <scope>NUCLEOTIDE SEQUENCE [LARGE SCALE GENOMIC DNA]</scope>
    <source>
        <strain evidence="5 6">IFOP_LL358</strain>
    </source>
</reference>
<evidence type="ECO:0000313" key="5">
    <source>
        <dbReference type="EMBL" id="GLO65635.1"/>
    </source>
</evidence>
<organism evidence="5 6">
    <name type="scientific">Oceanobacillus kimchii</name>
    <dbReference type="NCBI Taxonomy" id="746691"/>
    <lineage>
        <taxon>Bacteria</taxon>
        <taxon>Bacillati</taxon>
        <taxon>Bacillota</taxon>
        <taxon>Bacilli</taxon>
        <taxon>Bacillales</taxon>
        <taxon>Bacillaceae</taxon>
        <taxon>Oceanobacillus</taxon>
    </lineage>
</organism>
<evidence type="ECO:0000256" key="3">
    <source>
        <dbReference type="PROSITE-ProRule" id="PRU00335"/>
    </source>
</evidence>
<gene>
    <name evidence="5" type="ORF">MACH08_14190</name>
</gene>